<comment type="catalytic activity">
    <reaction evidence="1">
        <text>Hydrolysis of terminal, non-reducing beta-D-glucosyl residues with release of beta-D-glucose.</text>
        <dbReference type="EC" id="3.2.1.21"/>
    </reaction>
</comment>
<dbReference type="GO" id="GO:0009251">
    <property type="term" value="P:glucan catabolic process"/>
    <property type="evidence" value="ECO:0007669"/>
    <property type="project" value="TreeGrafter"/>
</dbReference>
<keyword evidence="8" id="KW-0378">Hydrolase</keyword>
<reference evidence="12 13" key="1">
    <citation type="journal article" date="2017" name="G3 (Bethesda)">
        <title>First Draft Genome Sequence of the Pathogenic Fungus Lomentospora prolificans (Formerly Scedosporium prolificans).</title>
        <authorList>
            <person name="Luo R."/>
            <person name="Zimin A."/>
            <person name="Workman R."/>
            <person name="Fan Y."/>
            <person name="Pertea G."/>
            <person name="Grossman N."/>
            <person name="Wear M.P."/>
            <person name="Jia B."/>
            <person name="Miller H."/>
            <person name="Casadevall A."/>
            <person name="Timp W."/>
            <person name="Zhang S.X."/>
            <person name="Salzberg S.L."/>
        </authorList>
    </citation>
    <scope>NUCLEOTIDE SEQUENCE [LARGE SCALE GENOMIC DNA]</scope>
    <source>
        <strain evidence="12 13">JHH-5317</strain>
    </source>
</reference>
<keyword evidence="7" id="KW-0732">Signal</keyword>
<evidence type="ECO:0000256" key="9">
    <source>
        <dbReference type="ARBA" id="ARBA00023180"/>
    </source>
</evidence>
<protein>
    <recommendedName>
        <fullName evidence="5">beta-glucosidase</fullName>
        <ecNumber evidence="5">3.2.1.21</ecNumber>
    </recommendedName>
</protein>
<dbReference type="InterPro" id="IPR017853">
    <property type="entry name" value="GH"/>
</dbReference>
<evidence type="ECO:0000256" key="8">
    <source>
        <dbReference type="ARBA" id="ARBA00022801"/>
    </source>
</evidence>
<evidence type="ECO:0000256" key="11">
    <source>
        <dbReference type="ARBA" id="ARBA00024983"/>
    </source>
</evidence>
<dbReference type="OrthoDB" id="416222at2759"/>
<dbReference type="InterPro" id="IPR036962">
    <property type="entry name" value="Glyco_hydro_3_N_sf"/>
</dbReference>
<dbReference type="InterPro" id="IPR050288">
    <property type="entry name" value="Cellulose_deg_GH3"/>
</dbReference>
<dbReference type="EC" id="3.2.1.21" evidence="5"/>
<evidence type="ECO:0000313" key="13">
    <source>
        <dbReference type="Proteomes" id="UP000233524"/>
    </source>
</evidence>
<dbReference type="Proteomes" id="UP000233524">
    <property type="component" value="Unassembled WGS sequence"/>
</dbReference>
<dbReference type="Gene3D" id="3.20.20.300">
    <property type="entry name" value="Glycoside hydrolase, family 3, N-terminal domain"/>
    <property type="match status" value="1"/>
</dbReference>
<evidence type="ECO:0000256" key="1">
    <source>
        <dbReference type="ARBA" id="ARBA00000448"/>
    </source>
</evidence>
<proteinExistence type="inferred from homology"/>
<dbReference type="GO" id="GO:0008422">
    <property type="term" value="F:beta-glucosidase activity"/>
    <property type="evidence" value="ECO:0007669"/>
    <property type="project" value="UniProtKB-EC"/>
</dbReference>
<comment type="caution">
    <text evidence="12">The sequence shown here is derived from an EMBL/GenBank/DDBJ whole genome shotgun (WGS) entry which is preliminary data.</text>
</comment>
<organism evidence="12 13">
    <name type="scientific">Lomentospora prolificans</name>
    <dbReference type="NCBI Taxonomy" id="41688"/>
    <lineage>
        <taxon>Eukaryota</taxon>
        <taxon>Fungi</taxon>
        <taxon>Dikarya</taxon>
        <taxon>Ascomycota</taxon>
        <taxon>Pezizomycotina</taxon>
        <taxon>Sordariomycetes</taxon>
        <taxon>Hypocreomycetidae</taxon>
        <taxon>Microascales</taxon>
        <taxon>Microascaceae</taxon>
        <taxon>Lomentospora</taxon>
    </lineage>
</organism>
<evidence type="ECO:0000256" key="3">
    <source>
        <dbReference type="ARBA" id="ARBA00004987"/>
    </source>
</evidence>
<dbReference type="InParanoid" id="A0A2N3NGQ2"/>
<keyword evidence="6" id="KW-0964">Secreted</keyword>
<keyword evidence="9" id="KW-0325">Glycoprotein</keyword>
<dbReference type="PANTHER" id="PTHR42715:SF12">
    <property type="entry name" value="BETA-GLUCOSIDASE G-RELATED"/>
    <property type="match status" value="1"/>
</dbReference>
<name>A0A2N3NGQ2_9PEZI</name>
<evidence type="ECO:0000256" key="7">
    <source>
        <dbReference type="ARBA" id="ARBA00022729"/>
    </source>
</evidence>
<gene>
    <name evidence="12" type="ORF">jhhlp_001838</name>
</gene>
<sequence length="61" mass="6557">MGRTPAGGRNWEGFSPDPYLSGVAMAESSRGIRTAGVIACAKHFVGNEQAFKFFPGRLLKI</sequence>
<dbReference type="VEuPathDB" id="FungiDB:jhhlp_001838"/>
<dbReference type="STRING" id="41688.A0A2N3NGQ2"/>
<dbReference type="InterPro" id="IPR001764">
    <property type="entry name" value="Glyco_hydro_3_N"/>
</dbReference>
<comment type="subcellular location">
    <subcellularLocation>
        <location evidence="2">Secreted</location>
    </subcellularLocation>
</comment>
<evidence type="ECO:0000256" key="5">
    <source>
        <dbReference type="ARBA" id="ARBA00012744"/>
    </source>
</evidence>
<comment type="function">
    <text evidence="11">Beta-glucosidases are one of a number of cellulolytic enzymes involved in the degradation of cellulosic biomass. Catalyzes the last step releasing glucose from the inhibitory cellobiose.</text>
</comment>
<dbReference type="PANTHER" id="PTHR42715">
    <property type="entry name" value="BETA-GLUCOSIDASE"/>
    <property type="match status" value="1"/>
</dbReference>
<dbReference type="EMBL" id="NLAX01000007">
    <property type="protein sequence ID" value="PKS11604.1"/>
    <property type="molecule type" value="Genomic_DNA"/>
</dbReference>
<accession>A0A2N3NGQ2</accession>
<keyword evidence="10" id="KW-0326">Glycosidase</keyword>
<dbReference type="GO" id="GO:0005576">
    <property type="term" value="C:extracellular region"/>
    <property type="evidence" value="ECO:0007669"/>
    <property type="project" value="UniProtKB-SubCell"/>
</dbReference>
<evidence type="ECO:0000256" key="4">
    <source>
        <dbReference type="ARBA" id="ARBA00005336"/>
    </source>
</evidence>
<dbReference type="AlphaFoldDB" id="A0A2N3NGQ2"/>
<evidence type="ECO:0000256" key="2">
    <source>
        <dbReference type="ARBA" id="ARBA00004613"/>
    </source>
</evidence>
<evidence type="ECO:0000313" key="12">
    <source>
        <dbReference type="EMBL" id="PKS11604.1"/>
    </source>
</evidence>
<keyword evidence="13" id="KW-1185">Reference proteome</keyword>
<evidence type="ECO:0000256" key="6">
    <source>
        <dbReference type="ARBA" id="ARBA00022525"/>
    </source>
</evidence>
<dbReference type="SUPFAM" id="SSF51445">
    <property type="entry name" value="(Trans)glycosidases"/>
    <property type="match status" value="1"/>
</dbReference>
<comment type="similarity">
    <text evidence="4">Belongs to the glycosyl hydrolase 3 family.</text>
</comment>
<dbReference type="PRINTS" id="PR00133">
    <property type="entry name" value="GLHYDRLASE3"/>
</dbReference>
<evidence type="ECO:0000256" key="10">
    <source>
        <dbReference type="ARBA" id="ARBA00023295"/>
    </source>
</evidence>
<comment type="pathway">
    <text evidence="3">Glycan metabolism; cellulose degradation.</text>
</comment>